<feature type="region of interest" description="Disordered" evidence="1">
    <location>
        <begin position="1"/>
        <end position="23"/>
    </location>
</feature>
<dbReference type="EMBL" id="CAJVNV010000133">
    <property type="protein sequence ID" value="CAG8069280.1"/>
    <property type="molecule type" value="Genomic_DNA"/>
</dbReference>
<dbReference type="OrthoDB" id="76567at2759"/>
<evidence type="ECO:0000313" key="3">
    <source>
        <dbReference type="Proteomes" id="UP001153461"/>
    </source>
</evidence>
<accession>A0A9W4HNH9</accession>
<sequence length="316" mass="34683">MEGTFSERTLEISSTMSNPVPSPISDLPEGHVVLLSQLGRLQLEADRIIKWFEEHTDGNQWIMVLGLSTTTIETLTSCDRGSLNGVPYRFQWEGTTGLIKIMAGVGHEVVTEQLTAVVHDQLRTMGLSRRDLAWFGSTTYQFGTNKGKEADNAYLPPSRYARPIRNVGCPTLVIETGVSKSLGQLRQNARKWFADSGGDVRIVVLIHMGHNFVSFEKWQLAPMDAPRPLTLSHIDTLCSHTPNIPPLIRQPAQLQQAYCADLVGITASSIAGMPNVVTGAPMVLPFIAIQDRPPGPGEGDIVIGQQEFDEITDLLL</sequence>
<comment type="caution">
    <text evidence="2">The sequence shown here is derived from an EMBL/GenBank/DDBJ whole genome shotgun (WGS) entry which is preliminary data.</text>
</comment>
<proteinExistence type="predicted"/>
<dbReference type="AlphaFoldDB" id="A0A9W4HNH9"/>
<protein>
    <submittedName>
        <fullName evidence="2">Uncharacterized protein</fullName>
    </submittedName>
</protein>
<gene>
    <name evidence="2" type="ORF">PNAL_LOCUS3806</name>
</gene>
<evidence type="ECO:0000313" key="2">
    <source>
        <dbReference type="EMBL" id="CAG8069280.1"/>
    </source>
</evidence>
<organism evidence="2 3">
    <name type="scientific">Penicillium nalgiovense</name>
    <dbReference type="NCBI Taxonomy" id="60175"/>
    <lineage>
        <taxon>Eukaryota</taxon>
        <taxon>Fungi</taxon>
        <taxon>Dikarya</taxon>
        <taxon>Ascomycota</taxon>
        <taxon>Pezizomycotina</taxon>
        <taxon>Eurotiomycetes</taxon>
        <taxon>Eurotiomycetidae</taxon>
        <taxon>Eurotiales</taxon>
        <taxon>Aspergillaceae</taxon>
        <taxon>Penicillium</taxon>
    </lineage>
</organism>
<name>A0A9W4HNH9_PENNA</name>
<evidence type="ECO:0000256" key="1">
    <source>
        <dbReference type="SAM" id="MobiDB-lite"/>
    </source>
</evidence>
<dbReference type="Proteomes" id="UP001153461">
    <property type="component" value="Unassembled WGS sequence"/>
</dbReference>
<reference evidence="2" key="1">
    <citation type="submission" date="2021-07" db="EMBL/GenBank/DDBJ databases">
        <authorList>
            <person name="Branca A.L. A."/>
        </authorList>
    </citation>
    <scope>NUCLEOTIDE SEQUENCE</scope>
</reference>